<proteinExistence type="predicted"/>
<dbReference type="Proteomes" id="UP000261600">
    <property type="component" value="Unplaced"/>
</dbReference>
<reference evidence="2" key="1">
    <citation type="submission" date="2025-08" db="UniProtKB">
        <authorList>
            <consortium name="Ensembl"/>
        </authorList>
    </citation>
    <scope>IDENTIFICATION</scope>
</reference>
<protein>
    <recommendedName>
        <fullName evidence="4">Testis development related protein</fullName>
    </recommendedName>
</protein>
<organism evidence="2 3">
    <name type="scientific">Monopterus albus</name>
    <name type="common">Swamp eel</name>
    <dbReference type="NCBI Taxonomy" id="43700"/>
    <lineage>
        <taxon>Eukaryota</taxon>
        <taxon>Metazoa</taxon>
        <taxon>Chordata</taxon>
        <taxon>Craniata</taxon>
        <taxon>Vertebrata</taxon>
        <taxon>Euteleostomi</taxon>
        <taxon>Actinopterygii</taxon>
        <taxon>Neopterygii</taxon>
        <taxon>Teleostei</taxon>
        <taxon>Neoteleostei</taxon>
        <taxon>Acanthomorphata</taxon>
        <taxon>Anabantaria</taxon>
        <taxon>Synbranchiformes</taxon>
        <taxon>Synbranchidae</taxon>
        <taxon>Monopterus</taxon>
    </lineage>
</organism>
<dbReference type="PANTHER" id="PTHR35663:SF3">
    <property type="entry name" value="GENE, 30191-RELATED"/>
    <property type="match status" value="1"/>
</dbReference>
<sequence>MNEEIYTCFQAAEVENDMGPVLEDEGPNAVSQLAKKVQGAGAKSWNRLSSLFSKDDEHQLLEETETSADHPLAVKPEESARPTRRTGFWDSFAANWAVKKQAEAAAASAANRATAGQGEEGVTEAGGEESQDGQITEGEESEGDGGRSNNSFSKYISLGGGSEDSSFKWNFVTSKLAELKTKSTTKTN</sequence>
<name>A0A3Q3JB98_MONAL</name>
<feature type="region of interest" description="Disordered" evidence="1">
    <location>
        <begin position="56"/>
        <end position="86"/>
    </location>
</feature>
<dbReference type="AlphaFoldDB" id="A0A3Q3JB98"/>
<evidence type="ECO:0000256" key="1">
    <source>
        <dbReference type="SAM" id="MobiDB-lite"/>
    </source>
</evidence>
<dbReference type="GO" id="GO:0007283">
    <property type="term" value="P:spermatogenesis"/>
    <property type="evidence" value="ECO:0007669"/>
    <property type="project" value="InterPro"/>
</dbReference>
<keyword evidence="3" id="KW-1185">Reference proteome</keyword>
<evidence type="ECO:0008006" key="4">
    <source>
        <dbReference type="Google" id="ProtNLM"/>
    </source>
</evidence>
<dbReference type="InterPro" id="IPR031399">
    <property type="entry name" value="TDRP"/>
</dbReference>
<accession>A0A3Q3JB98</accession>
<dbReference type="Ensembl" id="ENSMALT00000016513.1">
    <property type="protein sequence ID" value="ENSMALP00000016184.1"/>
    <property type="gene ID" value="ENSMALG00000011354.1"/>
</dbReference>
<feature type="compositionally biased region" description="Acidic residues" evidence="1">
    <location>
        <begin position="126"/>
        <end position="143"/>
    </location>
</feature>
<dbReference type="Pfam" id="PF15683">
    <property type="entry name" value="TDRP"/>
    <property type="match status" value="1"/>
</dbReference>
<reference evidence="2" key="2">
    <citation type="submission" date="2025-09" db="UniProtKB">
        <authorList>
            <consortium name="Ensembl"/>
        </authorList>
    </citation>
    <scope>IDENTIFICATION</scope>
</reference>
<feature type="region of interest" description="Disordered" evidence="1">
    <location>
        <begin position="103"/>
        <end position="167"/>
    </location>
</feature>
<dbReference type="PANTHER" id="PTHR35663">
    <property type="entry name" value="TESTIS DEVELOPMENT-RELATED PROTEIN-RELATED"/>
    <property type="match status" value="1"/>
</dbReference>
<evidence type="ECO:0000313" key="3">
    <source>
        <dbReference type="Proteomes" id="UP000261600"/>
    </source>
</evidence>
<feature type="compositionally biased region" description="Low complexity" evidence="1">
    <location>
        <begin position="103"/>
        <end position="117"/>
    </location>
</feature>
<evidence type="ECO:0000313" key="2">
    <source>
        <dbReference type="Ensembl" id="ENSMALP00000016184.1"/>
    </source>
</evidence>